<evidence type="ECO:0000256" key="1">
    <source>
        <dbReference type="SAM" id="MobiDB-lite"/>
    </source>
</evidence>
<sequence length="423" mass="41179">MSKLQDEVDALHADIRKFLAEEGADSGDDDDAAPSVPIVRARPGSITPMGVRVDRGPGLLGQSTATETLGEMDSVLSNIRSWKQKHERDMLEMRQRAEAAMGDTPSEAKPNGIANGSGGAHDASSSAGVLLPPEEDLRQLLREAQAQPDGPGAERVGPAGARLASVLAQRSAGRAAAATTVGTPAQGPVTLPESIRAAAAAAASTPPLARPASAAAKAGSAAADAALLRGQQLMAELEAELAALGLDGADLDLDLGLGPHLEEDAPGTSATAAAAAGPRPRSAARGPPGAGAGAAAAAGGALEEWSVALQGVLAKMDALQTGYQATAMAGSGSGSGSGAAAAGGGGGAGAVSAPPRPASGRLTLDPLPGQSRAGLGPSVGLGGPAVGLGGAALGLGAAAGQAAPVPECAGHRMKQLRELTGRK</sequence>
<accession>A0A835Y063</accession>
<dbReference type="Proteomes" id="UP000612055">
    <property type="component" value="Unassembled WGS sequence"/>
</dbReference>
<feature type="compositionally biased region" description="Gly residues" evidence="1">
    <location>
        <begin position="331"/>
        <end position="349"/>
    </location>
</feature>
<feature type="compositionally biased region" description="Low complexity" evidence="1">
    <location>
        <begin position="266"/>
        <end position="294"/>
    </location>
</feature>
<feature type="region of interest" description="Disordered" evidence="1">
    <location>
        <begin position="329"/>
        <end position="376"/>
    </location>
</feature>
<organism evidence="2 3">
    <name type="scientific">Edaphochlamys debaryana</name>
    <dbReference type="NCBI Taxonomy" id="47281"/>
    <lineage>
        <taxon>Eukaryota</taxon>
        <taxon>Viridiplantae</taxon>
        <taxon>Chlorophyta</taxon>
        <taxon>core chlorophytes</taxon>
        <taxon>Chlorophyceae</taxon>
        <taxon>CS clade</taxon>
        <taxon>Chlamydomonadales</taxon>
        <taxon>Chlamydomonadales incertae sedis</taxon>
        <taxon>Edaphochlamys</taxon>
    </lineage>
</organism>
<feature type="region of interest" description="Disordered" evidence="1">
    <location>
        <begin position="20"/>
        <end position="58"/>
    </location>
</feature>
<proteinExistence type="predicted"/>
<comment type="caution">
    <text evidence="2">The sequence shown here is derived from an EMBL/GenBank/DDBJ whole genome shotgun (WGS) entry which is preliminary data.</text>
</comment>
<evidence type="ECO:0000313" key="2">
    <source>
        <dbReference type="EMBL" id="KAG2491646.1"/>
    </source>
</evidence>
<feature type="compositionally biased region" description="Acidic residues" evidence="1">
    <location>
        <begin position="22"/>
        <end position="32"/>
    </location>
</feature>
<keyword evidence="3" id="KW-1185">Reference proteome</keyword>
<evidence type="ECO:0000313" key="3">
    <source>
        <dbReference type="Proteomes" id="UP000612055"/>
    </source>
</evidence>
<name>A0A835Y063_9CHLO</name>
<reference evidence="2" key="1">
    <citation type="journal article" date="2020" name="bioRxiv">
        <title>Comparative genomics of Chlamydomonas.</title>
        <authorList>
            <person name="Craig R.J."/>
            <person name="Hasan A.R."/>
            <person name="Ness R.W."/>
            <person name="Keightley P.D."/>
        </authorList>
    </citation>
    <scope>NUCLEOTIDE SEQUENCE</scope>
    <source>
        <strain evidence="2">CCAP 11/70</strain>
    </source>
</reference>
<gene>
    <name evidence="2" type="ORF">HYH03_010016</name>
</gene>
<dbReference type="OrthoDB" id="551524at2759"/>
<dbReference type="EMBL" id="JAEHOE010000051">
    <property type="protein sequence ID" value="KAG2491646.1"/>
    <property type="molecule type" value="Genomic_DNA"/>
</dbReference>
<dbReference type="AlphaFoldDB" id="A0A835Y063"/>
<feature type="region of interest" description="Disordered" evidence="1">
    <location>
        <begin position="98"/>
        <end position="128"/>
    </location>
</feature>
<protein>
    <submittedName>
        <fullName evidence="2">Uncharacterized protein</fullName>
    </submittedName>
</protein>
<feature type="region of interest" description="Disordered" evidence="1">
    <location>
        <begin position="260"/>
        <end position="294"/>
    </location>
</feature>